<dbReference type="EMBL" id="CAEZXZ010000135">
    <property type="protein sequence ID" value="CAB4709149.1"/>
    <property type="molecule type" value="Genomic_DNA"/>
</dbReference>
<gene>
    <name evidence="1" type="ORF">UFOPK2625_00913</name>
</gene>
<proteinExistence type="predicted"/>
<organism evidence="1">
    <name type="scientific">freshwater metagenome</name>
    <dbReference type="NCBI Taxonomy" id="449393"/>
    <lineage>
        <taxon>unclassified sequences</taxon>
        <taxon>metagenomes</taxon>
        <taxon>ecological metagenomes</taxon>
    </lineage>
</organism>
<reference evidence="1" key="1">
    <citation type="submission" date="2020-05" db="EMBL/GenBank/DDBJ databases">
        <authorList>
            <person name="Chiriac C."/>
            <person name="Salcher M."/>
            <person name="Ghai R."/>
            <person name="Kavagutti S V."/>
        </authorList>
    </citation>
    <scope>NUCLEOTIDE SEQUENCE</scope>
</reference>
<name>A0A6J6QDX8_9ZZZZ</name>
<sequence length="57" mass="5857">MPSYNVAAPASSAPVDRLTVAVAWVRPSAQGINGAAQPSYSIKSVINGGFCFEGSEE</sequence>
<evidence type="ECO:0000313" key="1">
    <source>
        <dbReference type="EMBL" id="CAB4709149.1"/>
    </source>
</evidence>
<accession>A0A6J6QDX8</accession>
<dbReference type="AlphaFoldDB" id="A0A6J6QDX8"/>
<protein>
    <submittedName>
        <fullName evidence="1">Unannotated protein</fullName>
    </submittedName>
</protein>